<sequence length="142" mass="16189">MGATTGSESFLLLPKEQFCEFNRLFPQITQDVLSTLDFLSSPIVVKNHYEQLWVRKIRDKRKIRAQIVILGYNFFSKELSHENIRLSQVLGWIVEILHSAAEVGSSSSKGNCQEYLVEQEVLADHQDQTAVNDSIFLKNAGF</sequence>
<dbReference type="EMBL" id="CAJVCH010205516">
    <property type="protein sequence ID" value="CAG7731081.1"/>
    <property type="molecule type" value="Genomic_DNA"/>
</dbReference>
<evidence type="ECO:0000313" key="1">
    <source>
        <dbReference type="EMBL" id="CAG7731081.1"/>
    </source>
</evidence>
<dbReference type="AlphaFoldDB" id="A0A8J2KTH0"/>
<dbReference type="OrthoDB" id="10257492at2759"/>
<name>A0A8J2KTH0_9HEXA</name>
<proteinExistence type="predicted"/>
<dbReference type="Proteomes" id="UP000708208">
    <property type="component" value="Unassembled WGS sequence"/>
</dbReference>
<accession>A0A8J2KTH0</accession>
<keyword evidence="2" id="KW-1185">Reference proteome</keyword>
<reference evidence="1" key="1">
    <citation type="submission" date="2021-06" db="EMBL/GenBank/DDBJ databases">
        <authorList>
            <person name="Hodson N. C."/>
            <person name="Mongue J. A."/>
            <person name="Jaron S. K."/>
        </authorList>
    </citation>
    <scope>NUCLEOTIDE SEQUENCE</scope>
</reference>
<comment type="caution">
    <text evidence="1">The sequence shown here is derived from an EMBL/GenBank/DDBJ whole genome shotgun (WGS) entry which is preliminary data.</text>
</comment>
<organism evidence="1 2">
    <name type="scientific">Allacma fusca</name>
    <dbReference type="NCBI Taxonomy" id="39272"/>
    <lineage>
        <taxon>Eukaryota</taxon>
        <taxon>Metazoa</taxon>
        <taxon>Ecdysozoa</taxon>
        <taxon>Arthropoda</taxon>
        <taxon>Hexapoda</taxon>
        <taxon>Collembola</taxon>
        <taxon>Symphypleona</taxon>
        <taxon>Sminthuridae</taxon>
        <taxon>Allacma</taxon>
    </lineage>
</organism>
<protein>
    <submittedName>
        <fullName evidence="1">Uncharacterized protein</fullName>
    </submittedName>
</protein>
<evidence type="ECO:0000313" key="2">
    <source>
        <dbReference type="Proteomes" id="UP000708208"/>
    </source>
</evidence>
<feature type="non-terminal residue" evidence="1">
    <location>
        <position position="142"/>
    </location>
</feature>
<gene>
    <name evidence="1" type="ORF">AFUS01_LOCUS19690</name>
</gene>